<protein>
    <submittedName>
        <fullName evidence="1">Uncharacterized protein</fullName>
    </submittedName>
</protein>
<accession>A0A5N6LZ81</accession>
<gene>
    <name evidence="1" type="ORF">E3N88_34819</name>
</gene>
<proteinExistence type="predicted"/>
<keyword evidence="2" id="KW-1185">Reference proteome</keyword>
<dbReference type="AlphaFoldDB" id="A0A5N6LZ81"/>
<comment type="caution">
    <text evidence="1">The sequence shown here is derived from an EMBL/GenBank/DDBJ whole genome shotgun (WGS) entry which is preliminary data.</text>
</comment>
<organism evidence="1 2">
    <name type="scientific">Mikania micrantha</name>
    <name type="common">bitter vine</name>
    <dbReference type="NCBI Taxonomy" id="192012"/>
    <lineage>
        <taxon>Eukaryota</taxon>
        <taxon>Viridiplantae</taxon>
        <taxon>Streptophyta</taxon>
        <taxon>Embryophyta</taxon>
        <taxon>Tracheophyta</taxon>
        <taxon>Spermatophyta</taxon>
        <taxon>Magnoliopsida</taxon>
        <taxon>eudicotyledons</taxon>
        <taxon>Gunneridae</taxon>
        <taxon>Pentapetalae</taxon>
        <taxon>asterids</taxon>
        <taxon>campanulids</taxon>
        <taxon>Asterales</taxon>
        <taxon>Asteraceae</taxon>
        <taxon>Asteroideae</taxon>
        <taxon>Heliantheae alliance</taxon>
        <taxon>Eupatorieae</taxon>
        <taxon>Mikania</taxon>
    </lineage>
</organism>
<dbReference type="EMBL" id="SZYD01000017">
    <property type="protein sequence ID" value="KAD3066939.1"/>
    <property type="molecule type" value="Genomic_DNA"/>
</dbReference>
<evidence type="ECO:0000313" key="2">
    <source>
        <dbReference type="Proteomes" id="UP000326396"/>
    </source>
</evidence>
<name>A0A5N6LZ81_9ASTR</name>
<sequence>MYMLSTCLLKLSDIVRQTDWPLRLDIGQALLVNRALLCQNHVRQTDWPPRLDSGFFHQNTDIASHIQFRYGWMLNSLGCSAVHNGNSQNLILKYYFVLVETHNQNT</sequence>
<evidence type="ECO:0000313" key="1">
    <source>
        <dbReference type="EMBL" id="KAD3066939.1"/>
    </source>
</evidence>
<reference evidence="1 2" key="1">
    <citation type="submission" date="2019-05" db="EMBL/GenBank/DDBJ databases">
        <title>Mikania micrantha, genome provides insights into the molecular mechanism of rapid growth.</title>
        <authorList>
            <person name="Liu B."/>
        </authorList>
    </citation>
    <scope>NUCLEOTIDE SEQUENCE [LARGE SCALE GENOMIC DNA]</scope>
    <source>
        <strain evidence="1">NLD-2019</strain>
        <tissue evidence="1">Leaf</tissue>
    </source>
</reference>
<dbReference type="Proteomes" id="UP000326396">
    <property type="component" value="Linkage Group LG7"/>
</dbReference>